<dbReference type="AlphaFoldDB" id="A0A7C3G9K2"/>
<proteinExistence type="predicted"/>
<accession>A0A7C3G9K2</accession>
<evidence type="ECO:0000259" key="2">
    <source>
        <dbReference type="Pfam" id="PF00814"/>
    </source>
</evidence>
<dbReference type="Proteomes" id="UP000886042">
    <property type="component" value="Unassembled WGS sequence"/>
</dbReference>
<reference evidence="3" key="1">
    <citation type="journal article" date="2020" name="mSystems">
        <title>Genome- and Community-Level Interaction Insights into Carbon Utilization and Element Cycling Functions of Hydrothermarchaeota in Hydrothermal Sediment.</title>
        <authorList>
            <person name="Zhou Z."/>
            <person name="Liu Y."/>
            <person name="Xu W."/>
            <person name="Pan J."/>
            <person name="Luo Z.H."/>
            <person name="Li M."/>
        </authorList>
    </citation>
    <scope>NUCLEOTIDE SEQUENCE [LARGE SCALE GENOMIC DNA]</scope>
    <source>
        <strain evidence="3">HyVt-489</strain>
    </source>
</reference>
<dbReference type="SUPFAM" id="SSF53067">
    <property type="entry name" value="Actin-like ATPase domain"/>
    <property type="match status" value="1"/>
</dbReference>
<dbReference type="Pfam" id="PF00814">
    <property type="entry name" value="TsaD"/>
    <property type="match status" value="1"/>
</dbReference>
<dbReference type="EMBL" id="DRMN01000398">
    <property type="protein sequence ID" value="HFB55492.1"/>
    <property type="molecule type" value="Genomic_DNA"/>
</dbReference>
<dbReference type="PANTHER" id="PTHR11735">
    <property type="entry name" value="TRNA N6-ADENOSINE THREONYLCARBAMOYLTRANSFERASE"/>
    <property type="match status" value="1"/>
</dbReference>
<gene>
    <name evidence="3" type="ORF">ENJ46_06160</name>
</gene>
<name>A0A7C3G9K2_9PROT</name>
<dbReference type="PANTHER" id="PTHR11735:SF6">
    <property type="entry name" value="TRNA N6-ADENOSINE THREONYLCARBAMOYLTRANSFERASE, MITOCHONDRIAL"/>
    <property type="match status" value="1"/>
</dbReference>
<protein>
    <submittedName>
        <fullName evidence="3">tRNA (Adenosine(37)-N6)-threonylcarbamoyltransferase complex transferase subunit TsaD</fullName>
    </submittedName>
</protein>
<evidence type="ECO:0000256" key="1">
    <source>
        <dbReference type="SAM" id="MobiDB-lite"/>
    </source>
</evidence>
<feature type="domain" description="Gcp-like" evidence="2">
    <location>
        <begin position="1"/>
        <end position="104"/>
    </location>
</feature>
<dbReference type="InterPro" id="IPR000905">
    <property type="entry name" value="Gcp-like_dom"/>
</dbReference>
<organism evidence="3">
    <name type="scientific">Hellea balneolensis</name>
    <dbReference type="NCBI Taxonomy" id="287478"/>
    <lineage>
        <taxon>Bacteria</taxon>
        <taxon>Pseudomonadati</taxon>
        <taxon>Pseudomonadota</taxon>
        <taxon>Alphaproteobacteria</taxon>
        <taxon>Maricaulales</taxon>
        <taxon>Robiginitomaculaceae</taxon>
        <taxon>Hellea</taxon>
    </lineage>
</organism>
<feature type="compositionally biased region" description="Basic and acidic residues" evidence="1">
    <location>
        <begin position="121"/>
        <end position="139"/>
    </location>
</feature>
<feature type="non-terminal residue" evidence="3">
    <location>
        <position position="1"/>
    </location>
</feature>
<dbReference type="InterPro" id="IPR043129">
    <property type="entry name" value="ATPase_NBD"/>
</dbReference>
<comment type="caution">
    <text evidence="3">The sequence shown here is derived from an EMBL/GenBank/DDBJ whole genome shotgun (WGS) entry which is preliminary data.</text>
</comment>
<feature type="region of interest" description="Disordered" evidence="1">
    <location>
        <begin position="120"/>
        <end position="149"/>
    </location>
</feature>
<evidence type="ECO:0000313" key="3">
    <source>
        <dbReference type="EMBL" id="HFB55492.1"/>
    </source>
</evidence>
<dbReference type="Gene3D" id="3.30.420.40">
    <property type="match status" value="2"/>
</dbReference>
<sequence length="149" mass="15790">FSFAGLKTAAARAYAGVSNVCSQNKADLAASFQRTVRDVIVDRTGRAMDMYEALGHKGRTFVVAGGVAANTDIRKGLSGICANRGYRFVAPPLKYCTDNAAMIALAGAEHYVLGETSPLDAKARPRWPLDEAGARERPKSGSGRKGPKS</sequence>